<gene>
    <name evidence="1" type="ORF">VIBNISOn1_710005</name>
</gene>
<dbReference type="AlphaFoldDB" id="A0AAV2VX26"/>
<sequence length="64" mass="7569">MHFLSLTDYNRVYCNLIKLVVTFCDWKWYKAISVGDIECVKDTESLEHQASERLSDLTNALMYF</sequence>
<evidence type="ECO:0000313" key="2">
    <source>
        <dbReference type="Proteomes" id="UP000018211"/>
    </source>
</evidence>
<organism evidence="1 2">
    <name type="scientific">Vibrio nigripulchritudo SOn1</name>
    <dbReference type="NCBI Taxonomy" id="1238450"/>
    <lineage>
        <taxon>Bacteria</taxon>
        <taxon>Pseudomonadati</taxon>
        <taxon>Pseudomonadota</taxon>
        <taxon>Gammaproteobacteria</taxon>
        <taxon>Vibrionales</taxon>
        <taxon>Vibrionaceae</taxon>
        <taxon>Vibrio</taxon>
    </lineage>
</organism>
<protein>
    <submittedName>
        <fullName evidence="1">Uncharacterized protein</fullName>
    </submittedName>
</protein>
<comment type="caution">
    <text evidence="1">The sequence shown here is derived from an EMBL/GenBank/DDBJ whole genome shotgun (WGS) entry which is preliminary data.</text>
</comment>
<accession>A0AAV2VX26</accession>
<proteinExistence type="predicted"/>
<reference evidence="1 2" key="1">
    <citation type="journal article" date="2013" name="ISME J.">
        <title>Comparative genomics of pathogenic lineages of Vibrio nigripulchritudo identifies virulence-associated traits.</title>
        <authorList>
            <person name="Goudenege D."/>
            <person name="Labreuche Y."/>
            <person name="Krin E."/>
            <person name="Ansquer D."/>
            <person name="Mangenot S."/>
            <person name="Calteau A."/>
            <person name="Medigue C."/>
            <person name="Mazel D."/>
            <person name="Polz M.F."/>
            <person name="Le Roux F."/>
        </authorList>
    </citation>
    <scope>NUCLEOTIDE SEQUENCE [LARGE SCALE GENOMIC DNA]</scope>
    <source>
        <strain evidence="1 2">SOn1</strain>
    </source>
</reference>
<dbReference type="Proteomes" id="UP000018211">
    <property type="component" value="Unassembled WGS sequence"/>
</dbReference>
<name>A0AAV2VX26_9VIBR</name>
<evidence type="ECO:0000313" key="1">
    <source>
        <dbReference type="EMBL" id="CCO48906.1"/>
    </source>
</evidence>
<dbReference type="EMBL" id="CAOF01000166">
    <property type="protein sequence ID" value="CCO48906.1"/>
    <property type="molecule type" value="Genomic_DNA"/>
</dbReference>